<dbReference type="Proteomes" id="UP000190460">
    <property type="component" value="Unassembled WGS sequence"/>
</dbReference>
<evidence type="ECO:0000313" key="2">
    <source>
        <dbReference type="EMBL" id="SKA69546.1"/>
    </source>
</evidence>
<protein>
    <submittedName>
        <fullName evidence="2">Uncharacterized protein</fullName>
    </submittedName>
</protein>
<feature type="compositionally biased region" description="Polar residues" evidence="1">
    <location>
        <begin position="437"/>
        <end position="447"/>
    </location>
</feature>
<feature type="region of interest" description="Disordered" evidence="1">
    <location>
        <begin position="430"/>
        <end position="456"/>
    </location>
</feature>
<sequence length="652" mass="71320">MWEQTSFAQARPPLLQALENLLCATDSASAKQQLDKLFNISPPGQQWPDEWLGTQANQASLQAGTLDIALLALQQTAIRFPSLRETAEQVALQWDYCEVLEEDQFYNLSWQANRLNKTLAAEPASKWAGFRQWGFLSSDPADRFVPVLLDEIRIAPQAYHLLLHRIYRQQCFPHPETGLLAREAATPNPAYTRAVVALVPQQKPIPYPFVWQPICVGKSRKTLPEPAPVAKPSQPTVATAQAANKPMPRAIQQQATDQRLVIPIDLVILEPKTNTKTAESKTKIKIKTKTKTTANTKIKTSKPSTAKTNAKPSTTTNVKTNTQVMPSTKRLQSKGQGAKGNAGELPTQKKTPVRKKKLKSARKRILATQKKPAVTRPQGKPVLVNLNKAVQPKPIKPVKPRPSKGVATPTETVLPAVIEPQADGRLPLYLEPKATPKPQTKTNSKTKAQAHGMTGIVDAKSQKSLRLAGSLGSSFSLKEGSHTLSASATWSPQANWFIGGNVSLKASQVSYAWSAGYADYKAGGWSAQLNNWGPIQPGQGLALDKASLNLGHKFKSIPLAKYKLTASSNLSVPVKGRPSLSGSLQWNPNPNWYARTTASVPLKGGDLNWHYAFGYNNPSILGKWKLEYSNYGTNAFPGDNLKDGTLSVTRSW</sequence>
<accession>A0A1T4VX22</accession>
<gene>
    <name evidence="2" type="ORF">SAMN02745130_00499</name>
</gene>
<proteinExistence type="predicted"/>
<keyword evidence="3" id="KW-1185">Reference proteome</keyword>
<organism evidence="2 3">
    <name type="scientific">Thiothrix eikelboomii</name>
    <dbReference type="NCBI Taxonomy" id="92487"/>
    <lineage>
        <taxon>Bacteria</taxon>
        <taxon>Pseudomonadati</taxon>
        <taxon>Pseudomonadota</taxon>
        <taxon>Gammaproteobacteria</taxon>
        <taxon>Thiotrichales</taxon>
        <taxon>Thiotrichaceae</taxon>
        <taxon>Thiothrix</taxon>
    </lineage>
</organism>
<feature type="region of interest" description="Disordered" evidence="1">
    <location>
        <begin position="224"/>
        <end position="244"/>
    </location>
</feature>
<reference evidence="2 3" key="1">
    <citation type="submission" date="2017-02" db="EMBL/GenBank/DDBJ databases">
        <authorList>
            <person name="Peterson S.W."/>
        </authorList>
    </citation>
    <scope>NUCLEOTIDE SEQUENCE [LARGE SCALE GENOMIC DNA]</scope>
    <source>
        <strain evidence="2 3">ATCC 49788</strain>
    </source>
</reference>
<feature type="region of interest" description="Disordered" evidence="1">
    <location>
        <begin position="295"/>
        <end position="376"/>
    </location>
</feature>
<evidence type="ECO:0000256" key="1">
    <source>
        <dbReference type="SAM" id="MobiDB-lite"/>
    </source>
</evidence>
<dbReference type="STRING" id="92487.SAMN02745130_00499"/>
<feature type="compositionally biased region" description="Polar residues" evidence="1">
    <location>
        <begin position="233"/>
        <end position="242"/>
    </location>
</feature>
<name>A0A1T4VX22_9GAMM</name>
<dbReference type="AlphaFoldDB" id="A0A1T4VX22"/>
<evidence type="ECO:0000313" key="3">
    <source>
        <dbReference type="Proteomes" id="UP000190460"/>
    </source>
</evidence>
<feature type="compositionally biased region" description="Polar residues" evidence="1">
    <location>
        <begin position="303"/>
        <end position="335"/>
    </location>
</feature>
<feature type="compositionally biased region" description="Basic residues" evidence="1">
    <location>
        <begin position="351"/>
        <end position="365"/>
    </location>
</feature>
<dbReference type="EMBL" id="FUYB01000002">
    <property type="protein sequence ID" value="SKA69546.1"/>
    <property type="molecule type" value="Genomic_DNA"/>
</dbReference>